<protein>
    <submittedName>
        <fullName evidence="2">Phage holin family protein</fullName>
    </submittedName>
</protein>
<organism evidence="2 3">
    <name type="scientific">Candidatus Coprosoma intestinipullorum</name>
    <dbReference type="NCBI Taxonomy" id="2840752"/>
    <lineage>
        <taxon>Bacteria</taxon>
        <taxon>Bacillati</taxon>
        <taxon>Bacillota</taxon>
        <taxon>Bacillota incertae sedis</taxon>
        <taxon>Candidatus Coprosoma</taxon>
    </lineage>
</organism>
<proteinExistence type="predicted"/>
<dbReference type="Proteomes" id="UP000886786">
    <property type="component" value="Unassembled WGS sequence"/>
</dbReference>
<reference evidence="2" key="2">
    <citation type="journal article" date="2021" name="PeerJ">
        <title>Extensive microbial diversity within the chicken gut microbiome revealed by metagenomics and culture.</title>
        <authorList>
            <person name="Gilroy R."/>
            <person name="Ravi A."/>
            <person name="Getino M."/>
            <person name="Pursley I."/>
            <person name="Horton D.L."/>
            <person name="Alikhan N.F."/>
            <person name="Baker D."/>
            <person name="Gharbi K."/>
            <person name="Hall N."/>
            <person name="Watson M."/>
            <person name="Adriaenssens E.M."/>
            <person name="Foster-Nyarko E."/>
            <person name="Jarju S."/>
            <person name="Secka A."/>
            <person name="Antonio M."/>
            <person name="Oren A."/>
            <person name="Chaudhuri R.R."/>
            <person name="La Ragione R."/>
            <person name="Hildebrand F."/>
            <person name="Pallen M.J."/>
        </authorList>
    </citation>
    <scope>NUCLEOTIDE SEQUENCE</scope>
    <source>
        <strain evidence="2">CHK147-3167</strain>
    </source>
</reference>
<evidence type="ECO:0000256" key="1">
    <source>
        <dbReference type="SAM" id="Phobius"/>
    </source>
</evidence>
<feature type="transmembrane region" description="Helical" evidence="1">
    <location>
        <begin position="73"/>
        <end position="104"/>
    </location>
</feature>
<keyword evidence="1" id="KW-1133">Transmembrane helix</keyword>
<feature type="transmembrane region" description="Helical" evidence="1">
    <location>
        <begin position="20"/>
        <end position="39"/>
    </location>
</feature>
<keyword evidence="1" id="KW-0812">Transmembrane</keyword>
<dbReference type="InterPro" id="IPR007165">
    <property type="entry name" value="Phage_holin_4_2"/>
</dbReference>
<sequence>MALKTTSKKVKTTLFVYKIFDYIVKITGYTLILMGTSIVFENTLYIDNTNYGLWGFLAAILVYLLNKTIKPFLVWLTIPITGLTMGLFYPFINLIILKIVSLILAGHFEIYGIWFALIASVLISVMNIIVDDIIDKGKAEIYGSSD</sequence>
<feature type="transmembrane region" description="Helical" evidence="1">
    <location>
        <begin position="110"/>
        <end position="130"/>
    </location>
</feature>
<accession>A0A9D1CY13</accession>
<gene>
    <name evidence="2" type="ORF">IAB27_00555</name>
</gene>
<feature type="transmembrane region" description="Helical" evidence="1">
    <location>
        <begin position="51"/>
        <end position="66"/>
    </location>
</feature>
<dbReference type="PANTHER" id="PTHR37309">
    <property type="entry name" value="SLR0284 PROTEIN"/>
    <property type="match status" value="1"/>
</dbReference>
<dbReference type="PANTHER" id="PTHR37309:SF1">
    <property type="entry name" value="SLR0284 PROTEIN"/>
    <property type="match status" value="1"/>
</dbReference>
<reference evidence="2" key="1">
    <citation type="submission" date="2020-10" db="EMBL/GenBank/DDBJ databases">
        <authorList>
            <person name="Gilroy R."/>
        </authorList>
    </citation>
    <scope>NUCLEOTIDE SEQUENCE</scope>
    <source>
        <strain evidence="2">CHK147-3167</strain>
    </source>
</reference>
<dbReference type="AlphaFoldDB" id="A0A9D1CY13"/>
<dbReference type="Pfam" id="PF04020">
    <property type="entry name" value="Phage_holin_4_2"/>
    <property type="match status" value="1"/>
</dbReference>
<keyword evidence="1" id="KW-0472">Membrane</keyword>
<name>A0A9D1CY13_9FIRM</name>
<evidence type="ECO:0000313" key="3">
    <source>
        <dbReference type="Proteomes" id="UP000886786"/>
    </source>
</evidence>
<comment type="caution">
    <text evidence="2">The sequence shown here is derived from an EMBL/GenBank/DDBJ whole genome shotgun (WGS) entry which is preliminary data.</text>
</comment>
<dbReference type="EMBL" id="DVFV01000015">
    <property type="protein sequence ID" value="HIQ90109.1"/>
    <property type="molecule type" value="Genomic_DNA"/>
</dbReference>
<evidence type="ECO:0000313" key="2">
    <source>
        <dbReference type="EMBL" id="HIQ90109.1"/>
    </source>
</evidence>